<evidence type="ECO:0000256" key="7">
    <source>
        <dbReference type="ARBA" id="ARBA00022705"/>
    </source>
</evidence>
<protein>
    <recommendedName>
        <fullName evidence="3">DNA polymerase III subunit alpha</fullName>
        <ecNumber evidence="2">2.7.7.7</ecNumber>
    </recommendedName>
</protein>
<dbReference type="PANTHER" id="PTHR32294">
    <property type="entry name" value="DNA POLYMERASE III SUBUNIT ALPHA"/>
    <property type="match status" value="1"/>
</dbReference>
<dbReference type="EC" id="2.7.7.7" evidence="2"/>
<dbReference type="SMART" id="SM00481">
    <property type="entry name" value="POLIIIAc"/>
    <property type="match status" value="1"/>
</dbReference>
<comment type="caution">
    <text evidence="11">The sequence shown here is derived from an EMBL/GenBank/DDBJ whole genome shotgun (WGS) entry which is preliminary data.</text>
</comment>
<dbReference type="Pfam" id="PF17657">
    <property type="entry name" value="DNA_pol3_finger"/>
    <property type="match status" value="1"/>
</dbReference>
<keyword evidence="8" id="KW-0239">DNA-directed DNA polymerase</keyword>
<dbReference type="SUPFAM" id="SSF89550">
    <property type="entry name" value="PHP domain-like"/>
    <property type="match status" value="1"/>
</dbReference>
<dbReference type="InterPro" id="IPR049821">
    <property type="entry name" value="PolIIIA_DnaE1_PHP"/>
</dbReference>
<proteinExistence type="predicted"/>
<dbReference type="CDD" id="cd07433">
    <property type="entry name" value="PHP_PolIIIA_DnaE1"/>
    <property type="match status" value="1"/>
</dbReference>
<keyword evidence="4" id="KW-0963">Cytoplasm</keyword>
<evidence type="ECO:0000259" key="10">
    <source>
        <dbReference type="SMART" id="SM00481"/>
    </source>
</evidence>
<dbReference type="RefSeq" id="WP_230709372.1">
    <property type="nucleotide sequence ID" value="NZ_JBJDPD010000002.1"/>
</dbReference>
<dbReference type="Gene3D" id="1.10.150.870">
    <property type="match status" value="1"/>
</dbReference>
<evidence type="ECO:0000256" key="3">
    <source>
        <dbReference type="ARBA" id="ARBA00019114"/>
    </source>
</evidence>
<evidence type="ECO:0000313" key="12">
    <source>
        <dbReference type="Proteomes" id="UP001620234"/>
    </source>
</evidence>
<dbReference type="CDD" id="cd04485">
    <property type="entry name" value="DnaE_OBF"/>
    <property type="match status" value="1"/>
</dbReference>
<evidence type="ECO:0000256" key="8">
    <source>
        <dbReference type="ARBA" id="ARBA00022932"/>
    </source>
</evidence>
<dbReference type="PANTHER" id="PTHR32294:SF0">
    <property type="entry name" value="DNA POLYMERASE III SUBUNIT ALPHA"/>
    <property type="match status" value="1"/>
</dbReference>
<dbReference type="SUPFAM" id="SSF160975">
    <property type="entry name" value="AF1531-like"/>
    <property type="match status" value="1"/>
</dbReference>
<dbReference type="GO" id="GO:0003887">
    <property type="term" value="F:DNA-directed DNA polymerase activity"/>
    <property type="evidence" value="ECO:0007669"/>
    <property type="project" value="UniProtKB-EC"/>
</dbReference>
<dbReference type="NCBIfam" id="TIGR00594">
    <property type="entry name" value="polc"/>
    <property type="match status" value="1"/>
</dbReference>
<keyword evidence="12" id="KW-1185">Reference proteome</keyword>
<organism evidence="11 12">
    <name type="scientific">Psychrobacter namhaensis</name>
    <dbReference type="NCBI Taxonomy" id="292734"/>
    <lineage>
        <taxon>Bacteria</taxon>
        <taxon>Pseudomonadati</taxon>
        <taxon>Pseudomonadota</taxon>
        <taxon>Gammaproteobacteria</taxon>
        <taxon>Moraxellales</taxon>
        <taxon>Moraxellaceae</taxon>
        <taxon>Psychrobacter</taxon>
    </lineage>
</organism>
<keyword evidence="7" id="KW-0235">DNA replication</keyword>
<dbReference type="Pfam" id="PF02811">
    <property type="entry name" value="PHP"/>
    <property type="match status" value="1"/>
</dbReference>
<dbReference type="Pfam" id="PF07733">
    <property type="entry name" value="DNA_pol3_alpha"/>
    <property type="match status" value="1"/>
</dbReference>
<dbReference type="InterPro" id="IPR016195">
    <property type="entry name" value="Pol/histidinol_Pase-like"/>
</dbReference>
<dbReference type="Pfam" id="PF01336">
    <property type="entry name" value="tRNA_anti-codon"/>
    <property type="match status" value="1"/>
</dbReference>
<evidence type="ECO:0000256" key="5">
    <source>
        <dbReference type="ARBA" id="ARBA00022679"/>
    </source>
</evidence>
<dbReference type="InterPro" id="IPR040982">
    <property type="entry name" value="DNA_pol3_finger"/>
</dbReference>
<dbReference type="InterPro" id="IPR004013">
    <property type="entry name" value="PHP_dom"/>
</dbReference>
<dbReference type="InterPro" id="IPR029460">
    <property type="entry name" value="DNAPol_HHH"/>
</dbReference>
<keyword evidence="6 11" id="KW-0548">Nucleotidyltransferase</keyword>
<evidence type="ECO:0000256" key="9">
    <source>
        <dbReference type="ARBA" id="ARBA00049244"/>
    </source>
</evidence>
<keyword evidence="5 11" id="KW-0808">Transferase</keyword>
<dbReference type="Gene3D" id="1.10.10.1600">
    <property type="entry name" value="Bacterial DNA polymerase III alpha subunit, thumb domain"/>
    <property type="match status" value="1"/>
</dbReference>
<dbReference type="InterPro" id="IPR004805">
    <property type="entry name" value="DnaE2/DnaE/PolC"/>
</dbReference>
<evidence type="ECO:0000256" key="6">
    <source>
        <dbReference type="ARBA" id="ARBA00022695"/>
    </source>
</evidence>
<dbReference type="InterPro" id="IPR011708">
    <property type="entry name" value="DNA_pol3_alpha_NTPase_dom"/>
</dbReference>
<dbReference type="Pfam" id="PF14579">
    <property type="entry name" value="HHH_6"/>
    <property type="match status" value="1"/>
</dbReference>
<dbReference type="EMBL" id="JBJDPD010000002">
    <property type="protein sequence ID" value="MFK4000098.1"/>
    <property type="molecule type" value="Genomic_DNA"/>
</dbReference>
<dbReference type="InterPro" id="IPR003141">
    <property type="entry name" value="Pol/His_phosphatase_N"/>
</dbReference>
<comment type="catalytic activity">
    <reaction evidence="9">
        <text>DNA(n) + a 2'-deoxyribonucleoside 5'-triphosphate = DNA(n+1) + diphosphate</text>
        <dbReference type="Rhea" id="RHEA:22508"/>
        <dbReference type="Rhea" id="RHEA-COMP:17339"/>
        <dbReference type="Rhea" id="RHEA-COMP:17340"/>
        <dbReference type="ChEBI" id="CHEBI:33019"/>
        <dbReference type="ChEBI" id="CHEBI:61560"/>
        <dbReference type="ChEBI" id="CHEBI:173112"/>
        <dbReference type="EC" id="2.7.7.7"/>
    </reaction>
</comment>
<feature type="domain" description="Polymerase/histidinol phosphatase N-terminal" evidence="10">
    <location>
        <begin position="4"/>
        <end position="71"/>
    </location>
</feature>
<gene>
    <name evidence="11" type="primary">dnaE</name>
    <name evidence="11" type="ORF">ACI2I3_01960</name>
</gene>
<evidence type="ECO:0000256" key="4">
    <source>
        <dbReference type="ARBA" id="ARBA00022490"/>
    </source>
</evidence>
<name>A0ABW8L5R9_9GAMM</name>
<dbReference type="Proteomes" id="UP001620234">
    <property type="component" value="Unassembled WGS sequence"/>
</dbReference>
<comment type="subcellular location">
    <subcellularLocation>
        <location evidence="1">Cytoplasm</location>
    </subcellularLocation>
</comment>
<dbReference type="InterPro" id="IPR004365">
    <property type="entry name" value="NA-bd_OB_tRNA"/>
</dbReference>
<dbReference type="Gene3D" id="3.20.20.140">
    <property type="entry name" value="Metal-dependent hydrolases"/>
    <property type="match status" value="1"/>
</dbReference>
<evidence type="ECO:0000313" key="11">
    <source>
        <dbReference type="EMBL" id="MFK4000098.1"/>
    </source>
</evidence>
<sequence>MAFVHLGIHSEYSITDSIVRIKPLVKAAAADNQRALALTDLSNLYATVKFYRACLGAGIKPIIGSEVIMDNEDTRLTLLAMNNEGYQNITRIVSLGFTEGRADPVNHGTPVIKRSHILEHAAGVIVLLAEKSDVGQALVGSMPEKADELLAEWQAQFDDRLYFAIKRTNRSGEDAFIKAAIHSGAKHAIPIIAHNDVRFLEQDDFDAHEARVCIAGSYVLADPNRPQTYSDEQYLKTQDQMSQLFEDIPQVIDNTLRLATRCNVTLTLGINVLPDFPVPEGETIESFFRAESQRGLEQRLDKLFPVAERRDNWGDFRQRYDERLEYELNIILSMGFPGYFLIVMDFIRWAKANGVPVGPGRGSGAGSLVAYALNITDLDPIHYDLLFERFLNPERVSMPDFDIDFCIEGRDRVIDYVAQTYGRDAVSQIITFGTMAAKAVVRDVARVQSKSYFLANKISKLIPKTPGITLSQALEQEPQLKDLISNPDNMDYEDALEIWEMAIKLEGVCRNVGKHAGGVLIAPHKITDFSAIYCDDDGHRVSQFDKDDVEAVGLVKFDFLGLRNLTVINAAVENINLRRAKEGVDALVLEDLPLDDTKAYKLLQDAKTTAVFQLESMGMKKYLAKLQPTNIEDVIAMCALYRPGPLDAGMVEMYIDRKHGREEVIYDHPNLEPILENTNGVIVYQEQVMQISQVMAGYSLGGADMLRRAMGKKKPEEMAKQRDIFVTGATSQGIDEVTSGGVFDLMEKFAGYGFNRSHSAAYGVLAYQTAYLKQYYPAEFMAAVLTSDMNNTDNVVFFINDCRENFGLSVVNPSVNRSEWHFVADTPTNIIYGLGAIKGVGEGAVESIVEARRTNGPFKDLYDFCRRVDIKKVNKRTLEALVSAGCFDDFAATLRPDLPADAAYEIRGALMSQLPSAVQAAEQDRQNREIGMMDLFGEMDGVVAAPPLVMTPELIWGDKHRLKAEKNTLGLYLTGHPINEYLDELKRYTSGIRLDKLTDTGYNGSCYFAGLIIDIANFGNRNVITLDDGSSRLEVSCYAERFNRVKEQLKVDEVVIIKGSIRERDGRLFARLDSAMSMVDARLRWLKKISIKVHGSDVNLLTRLQPLLKSAQADIIPAPRLAYNSEQDEQGGHSNNSVYDPAMGGSLYDEDGNDLLALENDMSQDALQNGNSYANNALSNTDTSINDNCLPLGLSIYEAFGIANVGLSEHWRIYPNDDNLQQLKGMVSEDNLHFHYN</sequence>
<evidence type="ECO:0000256" key="2">
    <source>
        <dbReference type="ARBA" id="ARBA00012417"/>
    </source>
</evidence>
<accession>A0ABW8L5R9</accession>
<dbReference type="InterPro" id="IPR041931">
    <property type="entry name" value="DNA_pol3_alpha_thumb_dom"/>
</dbReference>
<reference evidence="11 12" key="1">
    <citation type="submission" date="2024-11" db="EMBL/GenBank/DDBJ databases">
        <title>The Natural Products Discovery Center: Release of the First 8490 Sequenced Strains for Exploring Actinobacteria Biosynthetic Diversity.</title>
        <authorList>
            <person name="Kalkreuter E."/>
            <person name="Kautsar S.A."/>
            <person name="Yang D."/>
            <person name="Bader C.D."/>
            <person name="Teijaro C.N."/>
            <person name="Fluegel L."/>
            <person name="Davis C.M."/>
            <person name="Simpson J.R."/>
            <person name="Lauterbach L."/>
            <person name="Steele A.D."/>
            <person name="Gui C."/>
            <person name="Meng S."/>
            <person name="Li G."/>
            <person name="Viehrig K."/>
            <person name="Ye F."/>
            <person name="Su P."/>
            <person name="Kiefer A.F."/>
            <person name="Nichols A."/>
            <person name="Cepeda A.J."/>
            <person name="Yan W."/>
            <person name="Fan B."/>
            <person name="Jiang Y."/>
            <person name="Adhikari A."/>
            <person name="Zheng C.-J."/>
            <person name="Schuster L."/>
            <person name="Cowan T.M."/>
            <person name="Smanski M.J."/>
            <person name="Chevrette M.G."/>
            <person name="De Carvalho L.P.S."/>
            <person name="Shen B."/>
        </authorList>
    </citation>
    <scope>NUCLEOTIDE SEQUENCE [LARGE SCALE GENOMIC DNA]</scope>
    <source>
        <strain evidence="11 12">NPDC077433</strain>
    </source>
</reference>
<dbReference type="NCBIfam" id="NF004226">
    <property type="entry name" value="PRK05673.1"/>
    <property type="match status" value="1"/>
</dbReference>
<evidence type="ECO:0000256" key="1">
    <source>
        <dbReference type="ARBA" id="ARBA00004496"/>
    </source>
</evidence>